<dbReference type="AlphaFoldDB" id="A0A1H8BJD0"/>
<dbReference type="Pfam" id="PF00581">
    <property type="entry name" value="Rhodanese"/>
    <property type="match status" value="1"/>
</dbReference>
<dbReference type="Gene3D" id="3.40.250.10">
    <property type="entry name" value="Rhodanese-like domain"/>
    <property type="match status" value="1"/>
</dbReference>
<dbReference type="PANTHER" id="PTHR44086">
    <property type="entry name" value="THIOSULFATE SULFURTRANSFERASE RDL2, MITOCHONDRIAL-RELATED"/>
    <property type="match status" value="1"/>
</dbReference>
<dbReference type="GO" id="GO:0004792">
    <property type="term" value="F:thiosulfate-cyanide sulfurtransferase activity"/>
    <property type="evidence" value="ECO:0007669"/>
    <property type="project" value="TreeGrafter"/>
</dbReference>
<dbReference type="Proteomes" id="UP000198761">
    <property type="component" value="Unassembled WGS sequence"/>
</dbReference>
<name>A0A1H8BJD0_9RHOB</name>
<dbReference type="PANTHER" id="PTHR44086:SF10">
    <property type="entry name" value="THIOSULFATE SULFURTRANSFERASE_RHODANESE-LIKE DOMAIN-CONTAINING PROTEIN 3"/>
    <property type="match status" value="1"/>
</dbReference>
<keyword evidence="2" id="KW-0808">Transferase</keyword>
<accession>A0A1H8BJD0</accession>
<evidence type="ECO:0000313" key="3">
    <source>
        <dbReference type="Proteomes" id="UP000198761"/>
    </source>
</evidence>
<protein>
    <submittedName>
        <fullName evidence="2">Rhodanese-related sulfurtransferase</fullName>
    </submittedName>
</protein>
<dbReference type="RefSeq" id="WP_091297710.1">
    <property type="nucleotide sequence ID" value="NZ_FOCE01000002.1"/>
</dbReference>
<dbReference type="PROSITE" id="PS50206">
    <property type="entry name" value="RHODANESE_3"/>
    <property type="match status" value="1"/>
</dbReference>
<proteinExistence type="predicted"/>
<organism evidence="2 3">
    <name type="scientific">Gemmobacter aquatilis</name>
    <dbReference type="NCBI Taxonomy" id="933059"/>
    <lineage>
        <taxon>Bacteria</taxon>
        <taxon>Pseudomonadati</taxon>
        <taxon>Pseudomonadota</taxon>
        <taxon>Alphaproteobacteria</taxon>
        <taxon>Rhodobacterales</taxon>
        <taxon>Paracoccaceae</taxon>
        <taxon>Gemmobacter</taxon>
    </lineage>
</organism>
<sequence length="122" mass="12666">MLSFFKSSGPRVQPIAPAEAVARAAKGELTLIDVRDISELKSSGKAKGALHVPLAVLQTKLNPQMGELPKGLTTETAICLYCASGGRSGMAGDALLRMGFTQVYNLGGLGHWQAGGGAVERV</sequence>
<evidence type="ECO:0000313" key="2">
    <source>
        <dbReference type="EMBL" id="SEM82158.1"/>
    </source>
</evidence>
<dbReference type="SMART" id="SM00450">
    <property type="entry name" value="RHOD"/>
    <property type="match status" value="1"/>
</dbReference>
<evidence type="ECO:0000259" key="1">
    <source>
        <dbReference type="PROSITE" id="PS50206"/>
    </source>
</evidence>
<dbReference type="InterPro" id="IPR036873">
    <property type="entry name" value="Rhodanese-like_dom_sf"/>
</dbReference>
<feature type="domain" description="Rhodanese" evidence="1">
    <location>
        <begin position="25"/>
        <end position="121"/>
    </location>
</feature>
<dbReference type="STRING" id="933059.SAMN04488103_102173"/>
<dbReference type="EMBL" id="FOCE01000002">
    <property type="protein sequence ID" value="SEM82158.1"/>
    <property type="molecule type" value="Genomic_DNA"/>
</dbReference>
<dbReference type="SUPFAM" id="SSF52821">
    <property type="entry name" value="Rhodanese/Cell cycle control phosphatase"/>
    <property type="match status" value="1"/>
</dbReference>
<gene>
    <name evidence="2" type="ORF">SAMN04488103_102173</name>
</gene>
<dbReference type="OrthoDB" id="9807812at2"/>
<dbReference type="InterPro" id="IPR001763">
    <property type="entry name" value="Rhodanese-like_dom"/>
</dbReference>
<keyword evidence="3" id="KW-1185">Reference proteome</keyword>
<reference evidence="2 3" key="1">
    <citation type="submission" date="2016-10" db="EMBL/GenBank/DDBJ databases">
        <authorList>
            <person name="de Groot N.N."/>
        </authorList>
    </citation>
    <scope>NUCLEOTIDE SEQUENCE [LARGE SCALE GENOMIC DNA]</scope>
    <source>
        <strain evidence="2 3">DSM 3857</strain>
    </source>
</reference>